<dbReference type="SUPFAM" id="SSF109854">
    <property type="entry name" value="DinB/YfiT-like putative metalloenzymes"/>
    <property type="match status" value="1"/>
</dbReference>
<dbReference type="InterPro" id="IPR024344">
    <property type="entry name" value="MDMPI_metal-binding"/>
</dbReference>
<evidence type="ECO:0000259" key="2">
    <source>
        <dbReference type="Pfam" id="PF11716"/>
    </source>
</evidence>
<dbReference type="Pfam" id="PF11716">
    <property type="entry name" value="MDMPI_N"/>
    <property type="match status" value="1"/>
</dbReference>
<evidence type="ECO:0000259" key="1">
    <source>
        <dbReference type="Pfam" id="PF08608"/>
    </source>
</evidence>
<protein>
    <submittedName>
        <fullName evidence="3">TIGR03084 family metal-binding protein</fullName>
    </submittedName>
</protein>
<evidence type="ECO:0000313" key="3">
    <source>
        <dbReference type="EMBL" id="GAA1223049.1"/>
    </source>
</evidence>
<dbReference type="RefSeq" id="WP_344439952.1">
    <property type="nucleotide sequence ID" value="NZ_BAAALF010000011.1"/>
</dbReference>
<organism evidence="3 4">
    <name type="scientific">Kitasatospora nipponensis</name>
    <dbReference type="NCBI Taxonomy" id="258049"/>
    <lineage>
        <taxon>Bacteria</taxon>
        <taxon>Bacillati</taxon>
        <taxon>Actinomycetota</taxon>
        <taxon>Actinomycetes</taxon>
        <taxon>Kitasatosporales</taxon>
        <taxon>Streptomycetaceae</taxon>
        <taxon>Kitasatospora</taxon>
    </lineage>
</organism>
<keyword evidence="4" id="KW-1185">Reference proteome</keyword>
<proteinExistence type="predicted"/>
<dbReference type="InterPro" id="IPR034660">
    <property type="entry name" value="DinB/YfiT-like"/>
</dbReference>
<gene>
    <name evidence="3" type="ORF">GCM10009665_11660</name>
</gene>
<sequence length="269" mass="28260">MAEIEPLLADLAAESEGLDALVAALDDRGWAQATPAPGWTIAHQIAHLAWTDEWSLRAIHDPLGFHPAAAELLLGAAEFDGVVDRGAEAGALLAPAELLEHWRAGRAKLLDALAAVPAGTRLPWFGPAMKAPSMATARLMETWAHGEDVADTLGVTRPPTARLRHVAHLGVRTMGFAFAAHGLAVPTEPVRVELTGPDGEHWHWGPEQANDRISGPALDFCLLVAQRRHAEDLALTVSGPVATAWVPIAQVFAGPPGSGRTPSGSGPQG</sequence>
<feature type="domain" description="Mycothiol-dependent maleylpyruvate isomerase metal-binding" evidence="2">
    <location>
        <begin position="11"/>
        <end position="150"/>
    </location>
</feature>
<dbReference type="NCBIfam" id="TIGR03084">
    <property type="entry name" value="TIGR03084 family metal-binding protein"/>
    <property type="match status" value="1"/>
</dbReference>
<comment type="caution">
    <text evidence="3">The sequence shown here is derived from an EMBL/GenBank/DDBJ whole genome shotgun (WGS) entry which is preliminary data.</text>
</comment>
<dbReference type="EMBL" id="BAAALF010000011">
    <property type="protein sequence ID" value="GAA1223049.1"/>
    <property type="molecule type" value="Genomic_DNA"/>
</dbReference>
<dbReference type="NCBIfam" id="TIGR03083">
    <property type="entry name" value="maleylpyruvate isomerase family mycothiol-dependent enzyme"/>
    <property type="match status" value="1"/>
</dbReference>
<accession>A0ABN1VTV7</accession>
<dbReference type="Gene3D" id="1.20.120.450">
    <property type="entry name" value="dinb family like domain"/>
    <property type="match status" value="1"/>
</dbReference>
<reference evidence="3 4" key="1">
    <citation type="journal article" date="2019" name="Int. J. Syst. Evol. Microbiol.">
        <title>The Global Catalogue of Microorganisms (GCM) 10K type strain sequencing project: providing services to taxonomists for standard genome sequencing and annotation.</title>
        <authorList>
            <consortium name="The Broad Institute Genomics Platform"/>
            <consortium name="The Broad Institute Genome Sequencing Center for Infectious Disease"/>
            <person name="Wu L."/>
            <person name="Ma J."/>
        </authorList>
    </citation>
    <scope>NUCLEOTIDE SEQUENCE [LARGE SCALE GENOMIC DNA]</scope>
    <source>
        <strain evidence="3 4">JCM 13004</strain>
    </source>
</reference>
<feature type="domain" description="tRNA wybutosine-synthesis" evidence="1">
    <location>
        <begin position="186"/>
        <end position="236"/>
    </location>
</feature>
<dbReference type="InterPro" id="IPR013917">
    <property type="entry name" value="tRNA_wybutosine-synth"/>
</dbReference>
<dbReference type="InterPro" id="IPR017517">
    <property type="entry name" value="Maleyloyr_isom"/>
</dbReference>
<dbReference type="Proteomes" id="UP001500037">
    <property type="component" value="Unassembled WGS sequence"/>
</dbReference>
<name>A0ABN1VTV7_9ACTN</name>
<evidence type="ECO:0000313" key="4">
    <source>
        <dbReference type="Proteomes" id="UP001500037"/>
    </source>
</evidence>
<dbReference type="InterPro" id="IPR017518">
    <property type="entry name" value="CHP03084"/>
</dbReference>
<dbReference type="Pfam" id="PF08608">
    <property type="entry name" value="Wyosine_form"/>
    <property type="match status" value="1"/>
</dbReference>